<sequence>MADLNVAGLQESCYLQCARDDFSLTVSVQLARKHLAPLEDRIGFHQCWSEASGYRMQQQSLSAHPTRMDCERHGRLTYLLAYNIHSQPLPNLVGLDDEHS</sequence>
<comment type="caution">
    <text evidence="1">The sequence shown here is derived from an EMBL/GenBank/DDBJ whole genome shotgun (WGS) entry which is preliminary data.</text>
</comment>
<reference evidence="1 2" key="1">
    <citation type="journal article" date="2023" name="Nucleic Acids Res.">
        <title>The hologenome of Daphnia magna reveals possible DNA methylation and microbiome-mediated evolution of the host genome.</title>
        <authorList>
            <person name="Chaturvedi A."/>
            <person name="Li X."/>
            <person name="Dhandapani V."/>
            <person name="Marshall H."/>
            <person name="Kissane S."/>
            <person name="Cuenca-Cambronero M."/>
            <person name="Asole G."/>
            <person name="Calvet F."/>
            <person name="Ruiz-Romero M."/>
            <person name="Marangio P."/>
            <person name="Guigo R."/>
            <person name="Rago D."/>
            <person name="Mirbahai L."/>
            <person name="Eastwood N."/>
            <person name="Colbourne J.K."/>
            <person name="Zhou J."/>
            <person name="Mallon E."/>
            <person name="Orsini L."/>
        </authorList>
    </citation>
    <scope>NUCLEOTIDE SEQUENCE [LARGE SCALE GENOMIC DNA]</scope>
    <source>
        <strain evidence="1">LRV0_1</strain>
    </source>
</reference>
<dbReference type="Proteomes" id="UP001234178">
    <property type="component" value="Unassembled WGS sequence"/>
</dbReference>
<accession>A0ABQ9ZY50</accession>
<protein>
    <submittedName>
        <fullName evidence="1">Uncharacterized protein</fullName>
    </submittedName>
</protein>
<gene>
    <name evidence="1" type="ORF">OUZ56_032912</name>
</gene>
<name>A0ABQ9ZY50_9CRUS</name>
<keyword evidence="2" id="KW-1185">Reference proteome</keyword>
<proteinExistence type="predicted"/>
<evidence type="ECO:0000313" key="1">
    <source>
        <dbReference type="EMBL" id="KAK4017499.1"/>
    </source>
</evidence>
<organism evidence="1 2">
    <name type="scientific">Daphnia magna</name>
    <dbReference type="NCBI Taxonomy" id="35525"/>
    <lineage>
        <taxon>Eukaryota</taxon>
        <taxon>Metazoa</taxon>
        <taxon>Ecdysozoa</taxon>
        <taxon>Arthropoda</taxon>
        <taxon>Crustacea</taxon>
        <taxon>Branchiopoda</taxon>
        <taxon>Diplostraca</taxon>
        <taxon>Cladocera</taxon>
        <taxon>Anomopoda</taxon>
        <taxon>Daphniidae</taxon>
        <taxon>Daphnia</taxon>
    </lineage>
</organism>
<evidence type="ECO:0000313" key="2">
    <source>
        <dbReference type="Proteomes" id="UP001234178"/>
    </source>
</evidence>
<dbReference type="EMBL" id="JAOYFB010000007">
    <property type="protein sequence ID" value="KAK4017499.1"/>
    <property type="molecule type" value="Genomic_DNA"/>
</dbReference>